<feature type="region of interest" description="Disordered" evidence="1">
    <location>
        <begin position="1"/>
        <end position="86"/>
    </location>
</feature>
<evidence type="ECO:0000313" key="3">
    <source>
        <dbReference type="Proteomes" id="UP000070700"/>
    </source>
</evidence>
<feature type="non-terminal residue" evidence="2">
    <location>
        <position position="142"/>
    </location>
</feature>
<keyword evidence="3" id="KW-1185">Reference proteome</keyword>
<sequence>QLPKCQKSTVSSAARPQLDLLATHATPSSKPTLLTVPTLSERSKDPDLSDTPTADLLLRAKKRYRPNPTTRAKPSQPHHARSPLLSPHLMRRTGKVLWMNRTSAESFVIAMSSLLQWTWSIRRSSRLSRLDFCPEVRPHEVS</sequence>
<feature type="non-terminal residue" evidence="2">
    <location>
        <position position="1"/>
    </location>
</feature>
<reference evidence="2 3" key="1">
    <citation type="submission" date="2015-10" db="EMBL/GenBank/DDBJ databases">
        <title>Full genome of DAOMC 229536 Phialocephala scopiformis, a fungal endophyte of spruce producing the potent anti-insectan compound rugulosin.</title>
        <authorList>
            <consortium name="DOE Joint Genome Institute"/>
            <person name="Walker A.K."/>
            <person name="Frasz S.L."/>
            <person name="Seifert K.A."/>
            <person name="Miller J.D."/>
            <person name="Mondo S.J."/>
            <person name="Labutti K."/>
            <person name="Lipzen A."/>
            <person name="Dockter R."/>
            <person name="Kennedy M."/>
            <person name="Grigoriev I.V."/>
            <person name="Spatafora J.W."/>
        </authorList>
    </citation>
    <scope>NUCLEOTIDE SEQUENCE [LARGE SCALE GENOMIC DNA]</scope>
    <source>
        <strain evidence="2 3">CBS 120377</strain>
    </source>
</reference>
<evidence type="ECO:0000313" key="2">
    <source>
        <dbReference type="EMBL" id="KUJ17140.1"/>
    </source>
</evidence>
<dbReference type="RefSeq" id="XP_018071495.1">
    <property type="nucleotide sequence ID" value="XM_018221152.1"/>
</dbReference>
<organism evidence="2 3">
    <name type="scientific">Mollisia scopiformis</name>
    <name type="common">Conifer needle endophyte fungus</name>
    <name type="synonym">Phialocephala scopiformis</name>
    <dbReference type="NCBI Taxonomy" id="149040"/>
    <lineage>
        <taxon>Eukaryota</taxon>
        <taxon>Fungi</taxon>
        <taxon>Dikarya</taxon>
        <taxon>Ascomycota</taxon>
        <taxon>Pezizomycotina</taxon>
        <taxon>Leotiomycetes</taxon>
        <taxon>Helotiales</taxon>
        <taxon>Mollisiaceae</taxon>
        <taxon>Mollisia</taxon>
    </lineage>
</organism>
<dbReference type="InParanoid" id="A0A194XAE3"/>
<dbReference type="GeneID" id="28830878"/>
<dbReference type="AlphaFoldDB" id="A0A194XAE3"/>
<protein>
    <submittedName>
        <fullName evidence="2">Uncharacterized protein</fullName>
    </submittedName>
</protein>
<dbReference type="Proteomes" id="UP000070700">
    <property type="component" value="Unassembled WGS sequence"/>
</dbReference>
<accession>A0A194XAE3</accession>
<gene>
    <name evidence="2" type="ORF">LY89DRAFT_748408</name>
</gene>
<dbReference type="EMBL" id="KQ947415">
    <property type="protein sequence ID" value="KUJ17140.1"/>
    <property type="molecule type" value="Genomic_DNA"/>
</dbReference>
<name>A0A194XAE3_MOLSC</name>
<evidence type="ECO:0000256" key="1">
    <source>
        <dbReference type="SAM" id="MobiDB-lite"/>
    </source>
</evidence>
<dbReference type="KEGG" id="psco:LY89DRAFT_748408"/>
<feature type="compositionally biased region" description="Polar residues" evidence="1">
    <location>
        <begin position="25"/>
        <end position="40"/>
    </location>
</feature>
<proteinExistence type="predicted"/>
<feature type="compositionally biased region" description="Polar residues" evidence="1">
    <location>
        <begin position="1"/>
        <end position="14"/>
    </location>
</feature>